<gene>
    <name evidence="2" type="ORF">GQ607_016367</name>
</gene>
<reference evidence="2 3" key="1">
    <citation type="submission" date="2019-12" db="EMBL/GenBank/DDBJ databases">
        <title>A genome sequence resource for the geographically widespread anthracnose pathogen Colletotrichum asianum.</title>
        <authorList>
            <person name="Meng Y."/>
        </authorList>
    </citation>
    <scope>NUCLEOTIDE SEQUENCE [LARGE SCALE GENOMIC DNA]</scope>
    <source>
        <strain evidence="2 3">ICMP 18580</strain>
    </source>
</reference>
<dbReference type="OrthoDB" id="4850971at2759"/>
<comment type="caution">
    <text evidence="2">The sequence shown here is derived from an EMBL/GenBank/DDBJ whole genome shotgun (WGS) entry which is preliminary data.</text>
</comment>
<dbReference type="AlphaFoldDB" id="A0A8H3VYT2"/>
<evidence type="ECO:0008006" key="4">
    <source>
        <dbReference type="Google" id="ProtNLM"/>
    </source>
</evidence>
<evidence type="ECO:0000313" key="3">
    <source>
        <dbReference type="Proteomes" id="UP000434172"/>
    </source>
</evidence>
<organism evidence="2 3">
    <name type="scientific">Colletotrichum asianum</name>
    <dbReference type="NCBI Taxonomy" id="702518"/>
    <lineage>
        <taxon>Eukaryota</taxon>
        <taxon>Fungi</taxon>
        <taxon>Dikarya</taxon>
        <taxon>Ascomycota</taxon>
        <taxon>Pezizomycotina</taxon>
        <taxon>Sordariomycetes</taxon>
        <taxon>Hypocreomycetidae</taxon>
        <taxon>Glomerellales</taxon>
        <taxon>Glomerellaceae</taxon>
        <taxon>Colletotrichum</taxon>
        <taxon>Colletotrichum gloeosporioides species complex</taxon>
    </lineage>
</organism>
<feature type="region of interest" description="Disordered" evidence="1">
    <location>
        <begin position="59"/>
        <end position="97"/>
    </location>
</feature>
<sequence>MPSATTAAETTETAADEVMPPLSRFVSRVSRLFAQTPVASMEPPVLPATQAAEINDTIATDESIATDETEATDKTEATDNPLHLTPKTPEANAEDPTDDKWFIAGITGHRVNPNDATRLQLRIAWEPSHGREWPQTWEPEGTIQEDALEIWSAYATSHDCREVLGENQHK</sequence>
<dbReference type="EMBL" id="WOWK01000160">
    <property type="protein sequence ID" value="KAF0316400.1"/>
    <property type="molecule type" value="Genomic_DNA"/>
</dbReference>
<proteinExistence type="predicted"/>
<evidence type="ECO:0000313" key="2">
    <source>
        <dbReference type="EMBL" id="KAF0316400.1"/>
    </source>
</evidence>
<keyword evidence="3" id="KW-1185">Reference proteome</keyword>
<protein>
    <recommendedName>
        <fullName evidence="4">Chromo domain-containing protein</fullName>
    </recommendedName>
</protein>
<name>A0A8H3VYT2_9PEZI</name>
<dbReference type="Proteomes" id="UP000434172">
    <property type="component" value="Unassembled WGS sequence"/>
</dbReference>
<evidence type="ECO:0000256" key="1">
    <source>
        <dbReference type="SAM" id="MobiDB-lite"/>
    </source>
</evidence>
<accession>A0A8H3VYT2</accession>